<keyword evidence="2" id="KW-1185">Reference proteome</keyword>
<dbReference type="VEuPathDB" id="MicrosporidiaDB:TUBRATIS_18440"/>
<dbReference type="Proteomes" id="UP000282876">
    <property type="component" value="Unassembled WGS sequence"/>
</dbReference>
<reference evidence="1 2" key="1">
    <citation type="submission" date="2018-10" db="EMBL/GenBank/DDBJ databases">
        <title>Draft genome sequence of the microsporidian Tubulinosema ratisbonensis.</title>
        <authorList>
            <person name="Polonais V."/>
            <person name="Peyretaillade E."/>
            <person name="Niehus S."/>
            <person name="Wawrzyniak I."/>
            <person name="Franchet A."/>
            <person name="Gaspin C."/>
            <person name="Reichstadt M."/>
            <person name="Belser C."/>
            <person name="Labadie K."/>
            <person name="Delbac F."/>
            <person name="Ferrandon D."/>
        </authorList>
    </citation>
    <scope>NUCLEOTIDE SEQUENCE [LARGE SCALE GENOMIC DNA]</scope>
    <source>
        <strain evidence="1 2">Franzen</strain>
    </source>
</reference>
<comment type="caution">
    <text evidence="1">The sequence shown here is derived from an EMBL/GenBank/DDBJ whole genome shotgun (WGS) entry which is preliminary data.</text>
</comment>
<accession>A0A437AKR7</accession>
<dbReference type="EMBL" id="RCSS01000442">
    <property type="protein sequence ID" value="RVD91692.1"/>
    <property type="molecule type" value="Genomic_DNA"/>
</dbReference>
<protein>
    <submittedName>
        <fullName evidence="1">Uncharacterized protein</fullName>
    </submittedName>
</protein>
<dbReference type="Gene3D" id="2.60.120.340">
    <property type="entry name" value="Nucleoplasmin core domain"/>
    <property type="match status" value="1"/>
</dbReference>
<dbReference type="OrthoDB" id="2187376at2759"/>
<dbReference type="AlphaFoldDB" id="A0A437AKR7"/>
<name>A0A437AKR7_9MICR</name>
<gene>
    <name evidence="1" type="ORF">TUBRATIS_18440</name>
</gene>
<sequence>MKEVFIKRGEVYKIKNNSKIKSIFARKKTNLYVKENFSLYGLKNFMNVNLPLNENTELIPDSDIKIVLEDYKPCKSEQIELKPGENILQFSYDIHFILATSNLKERTSLIAEINSVDVTLCNLNKFVSTNEINFECKKGKSQKFYVLGKDKIFLIGLKF</sequence>
<evidence type="ECO:0000313" key="2">
    <source>
        <dbReference type="Proteomes" id="UP000282876"/>
    </source>
</evidence>
<evidence type="ECO:0000313" key="1">
    <source>
        <dbReference type="EMBL" id="RVD91692.1"/>
    </source>
</evidence>
<organism evidence="1 2">
    <name type="scientific">Tubulinosema ratisbonensis</name>
    <dbReference type="NCBI Taxonomy" id="291195"/>
    <lineage>
        <taxon>Eukaryota</taxon>
        <taxon>Fungi</taxon>
        <taxon>Fungi incertae sedis</taxon>
        <taxon>Microsporidia</taxon>
        <taxon>Tubulinosematoidea</taxon>
        <taxon>Tubulinosematidae</taxon>
        <taxon>Tubulinosema</taxon>
    </lineage>
</organism>
<proteinExistence type="predicted"/>